<dbReference type="SUPFAM" id="SSF81296">
    <property type="entry name" value="E set domains"/>
    <property type="match status" value="4"/>
</dbReference>
<feature type="domain" description="IPT/TIG" evidence="3">
    <location>
        <begin position="2"/>
        <end position="81"/>
    </location>
</feature>
<dbReference type="Pfam" id="PF01833">
    <property type="entry name" value="TIG"/>
    <property type="match status" value="4"/>
</dbReference>
<dbReference type="SMART" id="SM00429">
    <property type="entry name" value="IPT"/>
    <property type="match status" value="4"/>
</dbReference>
<dbReference type="PANTHER" id="PTHR46769:SF2">
    <property type="entry name" value="FIBROCYSTIN-L ISOFORM 2 PRECURSOR-RELATED"/>
    <property type="match status" value="1"/>
</dbReference>
<dbReference type="InterPro" id="IPR002909">
    <property type="entry name" value="IPT_dom"/>
</dbReference>
<dbReference type="InterPro" id="IPR013783">
    <property type="entry name" value="Ig-like_fold"/>
</dbReference>
<feature type="domain" description="IPT/TIG" evidence="3">
    <location>
        <begin position="165"/>
        <end position="249"/>
    </location>
</feature>
<evidence type="ECO:0000256" key="1">
    <source>
        <dbReference type="ARBA" id="ARBA00022729"/>
    </source>
</evidence>
<evidence type="ECO:0000256" key="2">
    <source>
        <dbReference type="SAM" id="MobiDB-lite"/>
    </source>
</evidence>
<organism evidence="4 5">
    <name type="scientific">Streptomyces shenzhenensis</name>
    <dbReference type="NCBI Taxonomy" id="943815"/>
    <lineage>
        <taxon>Bacteria</taxon>
        <taxon>Bacillati</taxon>
        <taxon>Actinomycetota</taxon>
        <taxon>Actinomycetes</taxon>
        <taxon>Kitasatosporales</taxon>
        <taxon>Streptomycetaceae</taxon>
        <taxon>Streptomyces</taxon>
    </lineage>
</organism>
<evidence type="ECO:0000313" key="5">
    <source>
        <dbReference type="Proteomes" id="UP000270471"/>
    </source>
</evidence>
<dbReference type="OrthoDB" id="3289082at2"/>
<dbReference type="InterPro" id="IPR014756">
    <property type="entry name" value="Ig_E-set"/>
</dbReference>
<reference evidence="4 5" key="1">
    <citation type="submission" date="2017-11" db="EMBL/GenBank/DDBJ databases">
        <title>Draft genome of actinobacteria isolated from guarana (Paullinia cupana (Mart.) Ducke.</title>
        <authorList>
            <person name="Siqueira K.A."/>
            <person name="Liotti R.G."/>
            <person name="Mendes T.A.O."/>
            <person name="Soares M.A."/>
        </authorList>
    </citation>
    <scope>NUCLEOTIDE SEQUENCE [LARGE SCALE GENOMIC DNA]</scope>
    <source>
        <strain evidence="4 5">193</strain>
    </source>
</reference>
<keyword evidence="5" id="KW-1185">Reference proteome</keyword>
<dbReference type="Gene3D" id="2.60.40.10">
    <property type="entry name" value="Immunoglobulins"/>
    <property type="match status" value="4"/>
</dbReference>
<dbReference type="InterPro" id="IPR052387">
    <property type="entry name" value="Fibrocystin"/>
</dbReference>
<feature type="domain" description="IPT/TIG" evidence="3">
    <location>
        <begin position="83"/>
        <end position="163"/>
    </location>
</feature>
<feature type="compositionally biased region" description="Polar residues" evidence="2">
    <location>
        <begin position="1"/>
        <end position="12"/>
    </location>
</feature>
<dbReference type="GO" id="GO:0005975">
    <property type="term" value="P:carbohydrate metabolic process"/>
    <property type="evidence" value="ECO:0007669"/>
    <property type="project" value="UniProtKB-ARBA"/>
</dbReference>
<name>A0A3M0IW42_9ACTN</name>
<dbReference type="CDD" id="cd00102">
    <property type="entry name" value="IPT"/>
    <property type="match status" value="2"/>
</dbReference>
<dbReference type="EMBL" id="PENI01000004">
    <property type="protein sequence ID" value="RMB86456.1"/>
    <property type="molecule type" value="Genomic_DNA"/>
</dbReference>
<keyword evidence="1" id="KW-0732">Signal</keyword>
<protein>
    <submittedName>
        <fullName evidence="4">Cell shape-determining protein</fullName>
    </submittedName>
</protein>
<feature type="domain" description="IPT/TIG" evidence="3">
    <location>
        <begin position="251"/>
        <end position="330"/>
    </location>
</feature>
<evidence type="ECO:0000259" key="3">
    <source>
        <dbReference type="SMART" id="SM00429"/>
    </source>
</evidence>
<dbReference type="AlphaFoldDB" id="A0A3M0IW42"/>
<gene>
    <name evidence="4" type="ORF">CTZ28_09475</name>
</gene>
<sequence>MAPIVNSLSPTQGPAAGGTSVTLTGSGFTGASSVRFGTNPAQFTTLSDTTISCTAPAGSGSSGVTVTAPSGTSNSVTFTYLPAPVISSVTPTQGPTAGGNSVALTGTALSGATAVMFGGHSATITGNTGTQITAQAPAGAAGPVNLTVTTGGGTSTPVSYFYVPLPTVESVSPTLGPTLGGNTVTVTGSNLTLTSAVRFGSRAATGVSVSSDGQLTALAPFGSGTVTVTVTTPGGTSLTGIGTPYYTYVAQPIVTGLSPNQGPAAGGNSITITGSNLTYTDSVMVGGTPASFVTVSDTNVVAVAPGGTPGNVTVLVHSPGGSSSAGYQYTP</sequence>
<accession>A0A3M0IW42</accession>
<comment type="caution">
    <text evidence="4">The sequence shown here is derived from an EMBL/GenBank/DDBJ whole genome shotgun (WGS) entry which is preliminary data.</text>
</comment>
<dbReference type="Proteomes" id="UP000270471">
    <property type="component" value="Unassembled WGS sequence"/>
</dbReference>
<dbReference type="PANTHER" id="PTHR46769">
    <property type="entry name" value="POLYCYSTIC KIDNEY AND HEPATIC DISEASE 1 (AUTOSOMAL RECESSIVE)-LIKE 1"/>
    <property type="match status" value="1"/>
</dbReference>
<proteinExistence type="predicted"/>
<dbReference type="RefSeq" id="WP_121888820.1">
    <property type="nucleotide sequence ID" value="NZ_PENI01000004.1"/>
</dbReference>
<evidence type="ECO:0000313" key="4">
    <source>
        <dbReference type="EMBL" id="RMB86456.1"/>
    </source>
</evidence>
<feature type="region of interest" description="Disordered" evidence="2">
    <location>
        <begin position="1"/>
        <end position="20"/>
    </location>
</feature>